<dbReference type="EnsemblPlants" id="Kaladp0808s0008.1.v1.1">
    <property type="protein sequence ID" value="Kaladp0808s0008.1.v1.1.CDS.1"/>
    <property type="gene ID" value="Kaladp0808s0008.v1.1"/>
</dbReference>
<dbReference type="AlphaFoldDB" id="A0A7N0VGA6"/>
<name>A0A7N0VGA6_KALFE</name>
<dbReference type="Gramene" id="Kaladp0808s0008.1.v1.1">
    <property type="protein sequence ID" value="Kaladp0808s0008.1.v1.1.CDS.1"/>
    <property type="gene ID" value="Kaladp0808s0008.v1.1"/>
</dbReference>
<dbReference type="Proteomes" id="UP000594263">
    <property type="component" value="Unplaced"/>
</dbReference>
<proteinExistence type="predicted"/>
<accession>A0A7N0VGA6</accession>
<evidence type="ECO:0000313" key="2">
    <source>
        <dbReference type="Proteomes" id="UP000594263"/>
    </source>
</evidence>
<protein>
    <submittedName>
        <fullName evidence="1">Uncharacterized protein</fullName>
    </submittedName>
</protein>
<reference evidence="1" key="1">
    <citation type="submission" date="2021-01" db="UniProtKB">
        <authorList>
            <consortium name="EnsemblPlants"/>
        </authorList>
    </citation>
    <scope>IDENTIFICATION</scope>
</reference>
<keyword evidence="2" id="KW-1185">Reference proteome</keyword>
<evidence type="ECO:0000313" key="1">
    <source>
        <dbReference type="EnsemblPlants" id="Kaladp0808s0008.1.v1.1.CDS.1"/>
    </source>
</evidence>
<organism evidence="1 2">
    <name type="scientific">Kalanchoe fedtschenkoi</name>
    <name type="common">Lavender scallops</name>
    <name type="synonym">South American air plant</name>
    <dbReference type="NCBI Taxonomy" id="63787"/>
    <lineage>
        <taxon>Eukaryota</taxon>
        <taxon>Viridiplantae</taxon>
        <taxon>Streptophyta</taxon>
        <taxon>Embryophyta</taxon>
        <taxon>Tracheophyta</taxon>
        <taxon>Spermatophyta</taxon>
        <taxon>Magnoliopsida</taxon>
        <taxon>eudicotyledons</taxon>
        <taxon>Gunneridae</taxon>
        <taxon>Pentapetalae</taxon>
        <taxon>Saxifragales</taxon>
        <taxon>Crassulaceae</taxon>
        <taxon>Kalanchoe</taxon>
    </lineage>
</organism>
<sequence>MVRLWKSVSLMHASGKKKWIYVIIDFLFVYFEPLIKIRCMIEFALSSYENWNSMILAVEQTDLGPNFAQFTLYEVFNSDVFYACNLFLCESQE</sequence>